<evidence type="ECO:0000256" key="2">
    <source>
        <dbReference type="ARBA" id="ARBA00022475"/>
    </source>
</evidence>
<sequence>MSDDLYTQLLDLACGAFLLAAVIVLWRRELAAIVRVFALQGMALAAIVVLLGAHEERWDLAAVGLGIGVLRAGVLPYLIRRALAALAAGRAYSEEVRETQPLVNVAASLLTAAALSLLAYVVARPLVELDPTPATRALPVGLAVVLIGFFVLVTRRRALAQVVGFLLLDNGITATAFLATSGVPLIVELGVSFDVLLAVLVLQVLTTRMREAFGTTDIDDLRELHD</sequence>
<evidence type="ECO:0000313" key="7">
    <source>
        <dbReference type="EMBL" id="MFC3572597.1"/>
    </source>
</evidence>
<keyword evidence="2" id="KW-1003">Cell membrane</keyword>
<comment type="caution">
    <text evidence="7">The sequence shown here is derived from an EMBL/GenBank/DDBJ whole genome shotgun (WGS) entry which is preliminary data.</text>
</comment>
<dbReference type="PANTHER" id="PTHR38601">
    <property type="entry name" value="HYDROGENASE-4 COMPONENT E"/>
    <property type="match status" value="1"/>
</dbReference>
<keyword evidence="8" id="KW-1185">Reference proteome</keyword>
<feature type="transmembrane region" description="Helical" evidence="6">
    <location>
        <begin position="185"/>
        <end position="205"/>
    </location>
</feature>
<feature type="transmembrane region" description="Helical" evidence="6">
    <location>
        <begin position="159"/>
        <end position="179"/>
    </location>
</feature>
<dbReference type="EMBL" id="JBHRWR010000002">
    <property type="protein sequence ID" value="MFC3572597.1"/>
    <property type="molecule type" value="Genomic_DNA"/>
</dbReference>
<evidence type="ECO:0000256" key="3">
    <source>
        <dbReference type="ARBA" id="ARBA00022692"/>
    </source>
</evidence>
<keyword evidence="4 6" id="KW-1133">Transmembrane helix</keyword>
<feature type="transmembrane region" description="Helical" evidence="6">
    <location>
        <begin position="60"/>
        <end position="80"/>
    </location>
</feature>
<organism evidence="7 8">
    <name type="scientific">Streptomyces yaanensis</name>
    <dbReference type="NCBI Taxonomy" id="1142239"/>
    <lineage>
        <taxon>Bacteria</taxon>
        <taxon>Bacillati</taxon>
        <taxon>Actinomycetota</taxon>
        <taxon>Actinomycetes</taxon>
        <taxon>Kitasatosporales</taxon>
        <taxon>Streptomycetaceae</taxon>
        <taxon>Streptomyces</taxon>
    </lineage>
</organism>
<accession>A0ABV7S739</accession>
<dbReference type="RefSeq" id="WP_310772793.1">
    <property type="nucleotide sequence ID" value="NZ_JBHRWR010000002.1"/>
</dbReference>
<dbReference type="InterPro" id="IPR038730">
    <property type="entry name" value="HyfE-like"/>
</dbReference>
<evidence type="ECO:0000256" key="1">
    <source>
        <dbReference type="ARBA" id="ARBA00004651"/>
    </source>
</evidence>
<proteinExistence type="predicted"/>
<evidence type="ECO:0008006" key="9">
    <source>
        <dbReference type="Google" id="ProtNLM"/>
    </source>
</evidence>
<dbReference type="Proteomes" id="UP001595701">
    <property type="component" value="Unassembled WGS sequence"/>
</dbReference>
<feature type="transmembrane region" description="Helical" evidence="6">
    <location>
        <begin position="6"/>
        <end position="26"/>
    </location>
</feature>
<evidence type="ECO:0000256" key="6">
    <source>
        <dbReference type="SAM" id="Phobius"/>
    </source>
</evidence>
<reference evidence="8" key="1">
    <citation type="journal article" date="2019" name="Int. J. Syst. Evol. Microbiol.">
        <title>The Global Catalogue of Microorganisms (GCM) 10K type strain sequencing project: providing services to taxonomists for standard genome sequencing and annotation.</title>
        <authorList>
            <consortium name="The Broad Institute Genomics Platform"/>
            <consortium name="The Broad Institute Genome Sequencing Center for Infectious Disease"/>
            <person name="Wu L."/>
            <person name="Ma J."/>
        </authorList>
    </citation>
    <scope>NUCLEOTIDE SEQUENCE [LARGE SCALE GENOMIC DNA]</scope>
    <source>
        <strain evidence="8">CGMCC 4.7035</strain>
    </source>
</reference>
<keyword evidence="3 6" id="KW-0812">Transmembrane</keyword>
<dbReference type="PANTHER" id="PTHR38601:SF1">
    <property type="entry name" value="HYDROGENASE-4 COMPONENT E"/>
    <property type="match status" value="1"/>
</dbReference>
<comment type="subcellular location">
    <subcellularLocation>
        <location evidence="1">Cell membrane</location>
        <topology evidence="1">Multi-pass membrane protein</topology>
    </subcellularLocation>
</comment>
<protein>
    <recommendedName>
        <fullName evidence="9">Hydrogenase-4 component E</fullName>
    </recommendedName>
</protein>
<evidence type="ECO:0000313" key="8">
    <source>
        <dbReference type="Proteomes" id="UP001595701"/>
    </source>
</evidence>
<gene>
    <name evidence="7" type="ORF">ACFOZ0_04730</name>
</gene>
<feature type="transmembrane region" description="Helical" evidence="6">
    <location>
        <begin position="33"/>
        <end position="54"/>
    </location>
</feature>
<feature type="transmembrane region" description="Helical" evidence="6">
    <location>
        <begin position="134"/>
        <end position="152"/>
    </location>
</feature>
<name>A0ABV7S739_9ACTN</name>
<keyword evidence="5 6" id="KW-0472">Membrane</keyword>
<evidence type="ECO:0000256" key="5">
    <source>
        <dbReference type="ARBA" id="ARBA00023136"/>
    </source>
</evidence>
<feature type="transmembrane region" description="Helical" evidence="6">
    <location>
        <begin position="101"/>
        <end position="122"/>
    </location>
</feature>
<evidence type="ECO:0000256" key="4">
    <source>
        <dbReference type="ARBA" id="ARBA00022989"/>
    </source>
</evidence>